<evidence type="ECO:0000313" key="2">
    <source>
        <dbReference type="EMBL" id="NYH55290.1"/>
    </source>
</evidence>
<evidence type="ECO:0000256" key="1">
    <source>
        <dbReference type="SAM" id="MobiDB-lite"/>
    </source>
</evidence>
<feature type="region of interest" description="Disordered" evidence="1">
    <location>
        <begin position="1"/>
        <end position="24"/>
    </location>
</feature>
<comment type="caution">
    <text evidence="2">The sequence shown here is derived from an EMBL/GenBank/DDBJ whole genome shotgun (WGS) entry which is preliminary data.</text>
</comment>
<proteinExistence type="predicted"/>
<dbReference type="RefSeq" id="WP_179811402.1">
    <property type="nucleotide sequence ID" value="NZ_JACCHL010000001.1"/>
</dbReference>
<accession>A0A7Z0BMH3</accession>
<protein>
    <recommendedName>
        <fullName evidence="4">DUF4913 domain-containing protein</fullName>
    </recommendedName>
</protein>
<gene>
    <name evidence="2" type="ORF">HNR06_004879</name>
</gene>
<organism evidence="2 3">
    <name type="scientific">Nocardiopsis sinuspersici</name>
    <dbReference type="NCBI Taxonomy" id="501010"/>
    <lineage>
        <taxon>Bacteria</taxon>
        <taxon>Bacillati</taxon>
        <taxon>Actinomycetota</taxon>
        <taxon>Actinomycetes</taxon>
        <taxon>Streptosporangiales</taxon>
        <taxon>Nocardiopsidaceae</taxon>
        <taxon>Nocardiopsis</taxon>
    </lineage>
</organism>
<dbReference type="EMBL" id="JACCHL010000001">
    <property type="protein sequence ID" value="NYH55290.1"/>
    <property type="molecule type" value="Genomic_DNA"/>
</dbReference>
<reference evidence="2 3" key="1">
    <citation type="submission" date="2020-07" db="EMBL/GenBank/DDBJ databases">
        <title>Sequencing the genomes of 1000 actinobacteria strains.</title>
        <authorList>
            <person name="Klenk H.-P."/>
        </authorList>
    </citation>
    <scope>NUCLEOTIDE SEQUENCE [LARGE SCALE GENOMIC DNA]</scope>
    <source>
        <strain evidence="2 3">DSM 45278</strain>
    </source>
</reference>
<feature type="compositionally biased region" description="Acidic residues" evidence="1">
    <location>
        <begin position="1"/>
        <end position="15"/>
    </location>
</feature>
<sequence>MDFDPNEFFDDDQDEPQTQPPHRATWTTLDTDQAHVVLARLRAWMGEVLVHEPTAAELLRPCWYRHPAVVQTLLDVQAAWQRAYHSDLDEAVALSWALEWSQRHLPHLEQRLSRLLAQCTSVRHDPRTVDLPRPHEADVRAYLRWWTSDRDPATEPPQERA</sequence>
<dbReference type="Proteomes" id="UP000584931">
    <property type="component" value="Unassembled WGS sequence"/>
</dbReference>
<dbReference type="AlphaFoldDB" id="A0A7Z0BMH3"/>
<name>A0A7Z0BMH3_9ACTN</name>
<evidence type="ECO:0000313" key="3">
    <source>
        <dbReference type="Proteomes" id="UP000584931"/>
    </source>
</evidence>
<evidence type="ECO:0008006" key="4">
    <source>
        <dbReference type="Google" id="ProtNLM"/>
    </source>
</evidence>